<accession>A0A0H5S6J3</accession>
<keyword evidence="1" id="KW-0880">Kelch repeat</keyword>
<dbReference type="OMA" id="MYELQIS"/>
<dbReference type="EMBL" id="LN856923">
    <property type="protein sequence ID" value="CRZ23778.1"/>
    <property type="molecule type" value="Genomic_DNA"/>
</dbReference>
<keyword evidence="2" id="KW-0677">Repeat</keyword>
<evidence type="ECO:0000313" key="4">
    <source>
        <dbReference type="WormBase" id="Bm9487"/>
    </source>
</evidence>
<evidence type="ECO:0000313" key="3">
    <source>
        <dbReference type="EMBL" id="CRZ23778.1"/>
    </source>
</evidence>
<reference evidence="3" key="2">
    <citation type="submission" date="2012-12" db="EMBL/GenBank/DDBJ databases">
        <authorList>
            <person name="Gao Y.W."/>
            <person name="Fan S.T."/>
            <person name="Sun H.T."/>
            <person name="Wang Z."/>
            <person name="Gao X.L."/>
            <person name="Li Y.G."/>
            <person name="Wang T.C."/>
            <person name="Zhang K."/>
            <person name="Xu W.W."/>
            <person name="Yu Z.J."/>
            <person name="Xia X.Z."/>
        </authorList>
    </citation>
    <scope>NUCLEOTIDE SEQUENCE</scope>
    <source>
        <strain evidence="3">FR3</strain>
    </source>
</reference>
<sequence length="391" mass="44980">MVCWTIFVEGGPTVSNQCAVAIGKKIYSVGEYLPPENCDPNAKLFGISILNTDHYRWHQISVPYRNGIYLPRKYYNRTYYPLPLSLEPNDPLVSFGEIPSRSIGHTVVAYERKIFLWGGFQVSSRTTHQIFCYDTERHIWTIVPCTNAPPPSRFGHTAVVYNDMMIIFGGIDQNFSTPDHIDVFNFKSQKWTKWSVTGKLPEVREFHTACVIGNKMYIFGGVGVPMYELQISFLNLETRHWEQQNVTGVIPCGRKNHSAWVYRDKMYIFGGCLQDESYHFGTIHEFDPKTSVWRRLKPGGLVGPCNRQEQQVAVIGNRVFIFGGLASYNNLPNAFVRISDLNVLDYDWKLKDLAIITLLYQKVFDISVCDYILPNDLKFEVSMRLLRNPIM</sequence>
<dbReference type="Pfam" id="PF24681">
    <property type="entry name" value="Kelch_KLHDC2_KLHL20_DRC7"/>
    <property type="match status" value="1"/>
</dbReference>
<name>A0A0H5S6J3_BRUMA</name>
<dbReference type="Gene3D" id="2.120.10.80">
    <property type="entry name" value="Kelch-type beta propeller"/>
    <property type="match status" value="2"/>
</dbReference>
<dbReference type="WormBase" id="Bm9487">
    <property type="protein sequence ID" value="BM40262"/>
    <property type="gene ID" value="WBGene00229748"/>
</dbReference>
<evidence type="ECO:0000256" key="2">
    <source>
        <dbReference type="ARBA" id="ARBA00022737"/>
    </source>
</evidence>
<dbReference type="AlphaFoldDB" id="A0A0H5S6J3"/>
<dbReference type="SUPFAM" id="SSF117281">
    <property type="entry name" value="Kelch motif"/>
    <property type="match status" value="1"/>
</dbReference>
<dbReference type="PANTHER" id="PTHR46093:SF18">
    <property type="entry name" value="FIBRONECTIN TYPE-III DOMAIN-CONTAINING PROTEIN"/>
    <property type="match status" value="1"/>
</dbReference>
<evidence type="ECO:0000256" key="1">
    <source>
        <dbReference type="ARBA" id="ARBA00022441"/>
    </source>
</evidence>
<reference evidence="3" key="1">
    <citation type="journal article" date="2007" name="Science">
        <title>Draft genome of the filarial nematode parasite Brugia malayi.</title>
        <authorList>
            <person name="Ghedin E."/>
            <person name="Wang S."/>
            <person name="Spiro D."/>
            <person name="Caler E."/>
            <person name="Zhao Q."/>
            <person name="Crabtree J."/>
            <person name="Allen J.E."/>
            <person name="Delcher A.L."/>
            <person name="Guiliano D.B."/>
            <person name="Miranda-Saavedra D."/>
            <person name="Angiuoli S.V."/>
            <person name="Creasy T."/>
            <person name="Amedeo P."/>
            <person name="Haas B."/>
            <person name="El-Sayed N.M."/>
            <person name="Wortman J.R."/>
            <person name="Feldblyum T."/>
            <person name="Tallon L."/>
            <person name="Schatz M."/>
            <person name="Shumway M."/>
            <person name="Koo H."/>
            <person name="Salzberg S.L."/>
            <person name="Schobel S."/>
            <person name="Pertea M."/>
            <person name="Pop M."/>
            <person name="White O."/>
            <person name="Barton G.J."/>
            <person name="Carlow C.K."/>
            <person name="Crawford M.J."/>
            <person name="Daub J."/>
            <person name="Dimmic M.W."/>
            <person name="Estes C.F."/>
            <person name="Foster J.M."/>
            <person name="Ganatra M."/>
            <person name="Gregory W.F."/>
            <person name="Johnson N.M."/>
            <person name="Jin J."/>
            <person name="Komuniecki R."/>
            <person name="Korf I."/>
            <person name="Kumar S."/>
            <person name="Laney S."/>
            <person name="Li B.W."/>
            <person name="Li W."/>
            <person name="Lindblom T.H."/>
            <person name="Lustigman S."/>
            <person name="Ma D."/>
            <person name="Maina C.V."/>
            <person name="Martin D.M."/>
            <person name="McCarter J.P."/>
            <person name="McReynolds L."/>
            <person name="Mitreva M."/>
            <person name="Nutman T.B."/>
            <person name="Parkinson J."/>
            <person name="Peregrin-Alvarez J.M."/>
            <person name="Poole C."/>
            <person name="Ren Q."/>
            <person name="Saunders L."/>
            <person name="Sluder A.E."/>
            <person name="Smith K."/>
            <person name="Stanke M."/>
            <person name="Unnasch T.R."/>
            <person name="Ware J."/>
            <person name="Wei A.D."/>
            <person name="Weil G."/>
            <person name="Williams D.J."/>
            <person name="Zhang Y."/>
            <person name="Williams S.A."/>
            <person name="Fraser-Liggett C."/>
            <person name="Slatko B."/>
            <person name="Blaxter M.L."/>
            <person name="Scott A.L."/>
        </authorList>
    </citation>
    <scope>NUCLEOTIDE SEQUENCE</scope>
    <source>
        <strain evidence="3">FR3</strain>
    </source>
</reference>
<proteinExistence type="predicted"/>
<dbReference type="PANTHER" id="PTHR46093">
    <property type="entry name" value="ACYL-COA-BINDING DOMAIN-CONTAINING PROTEIN 5"/>
    <property type="match status" value="1"/>
</dbReference>
<gene>
    <name evidence="3 4" type="ORF">Bm9487</name>
    <name evidence="3" type="ORF">BM_Bm9487</name>
</gene>
<dbReference type="InterPro" id="IPR015915">
    <property type="entry name" value="Kelch-typ_b-propeller"/>
</dbReference>
<organism evidence="3">
    <name type="scientific">Brugia malayi</name>
    <name type="common">Filarial nematode worm</name>
    <dbReference type="NCBI Taxonomy" id="6279"/>
    <lineage>
        <taxon>Eukaryota</taxon>
        <taxon>Metazoa</taxon>
        <taxon>Ecdysozoa</taxon>
        <taxon>Nematoda</taxon>
        <taxon>Chromadorea</taxon>
        <taxon>Rhabditida</taxon>
        <taxon>Spirurina</taxon>
        <taxon>Spiruromorpha</taxon>
        <taxon>Filarioidea</taxon>
        <taxon>Onchocercidae</taxon>
        <taxon>Brugia</taxon>
    </lineage>
</organism>
<protein>
    <submittedName>
        <fullName evidence="3">Bm9487</fullName>
    </submittedName>
</protein>